<feature type="compositionally biased region" description="Basic and acidic residues" evidence="1">
    <location>
        <begin position="9"/>
        <end position="19"/>
    </location>
</feature>
<accession>A0AAV9JM73</accession>
<feature type="region of interest" description="Disordered" evidence="1">
    <location>
        <begin position="558"/>
        <end position="582"/>
    </location>
</feature>
<keyword evidence="2" id="KW-0472">Membrane</keyword>
<feature type="region of interest" description="Disordered" evidence="1">
    <location>
        <begin position="172"/>
        <end position="261"/>
    </location>
</feature>
<feature type="compositionally biased region" description="Low complexity" evidence="1">
    <location>
        <begin position="674"/>
        <end position="687"/>
    </location>
</feature>
<feature type="compositionally biased region" description="Polar residues" evidence="1">
    <location>
        <begin position="558"/>
        <end position="580"/>
    </location>
</feature>
<gene>
    <name evidence="3" type="ORF">LTR36_002930</name>
</gene>
<feature type="region of interest" description="Disordered" evidence="1">
    <location>
        <begin position="1"/>
        <end position="42"/>
    </location>
</feature>
<proteinExistence type="predicted"/>
<feature type="transmembrane region" description="Helical" evidence="2">
    <location>
        <begin position="918"/>
        <end position="938"/>
    </location>
</feature>
<sequence length="943" mass="103245">MAGSAVRRVPVDSRQEALRISRSSSQSTGNTTLIGSDDGLASPVSPFPDTLSPYVRTEAHTKQWIDLDLISPKLLRELRRQYDPSPRDEPSHALAKGAAKIKAWARQSKVGIDIRLRRKINAEHDEVTDICLVPDPVPSYDLKLPLMAELPGALNEISELPDSSLPQELPTAITREPSRSSISKSNAEPLPLYEPPSNDRFTNDTRIRLSEPAERGDQYALHRRSSSDSSIVPTPKRGLSLDRGNQRHGSGLASGGTEEKASLELTQEDAPAVLEARAVKANIDQANEKLDYERRTRERFEGLLQDVRDEVVKQRGEVRSDEATGTKKQLLGGLKVADTVRYETETDGEPPSPSERRNRPAARDKKAVVYSPAKRRKGGAIAKPPKSPSDGPLGDGVRRHDAKPTGLVERQPTQPKRTPASAGIEELWAALLRSQATLIGPEHPLTYQARSDLARGRAERHSPDMHCSLVSLHQSHTLAAQLLGDGHPLVAAFSANLTTLGGLLGNSPAGKVGIDEETVTAPRVSPVGQPTAPVSPHPEPQANADMPARKQSLPLITTTFHPTTNEPSSATHTAPMSSSGDPWMTWRPPHQPRNALVVLCSLVFAALTRVALNNILWLQRNYGPEQAVEAGKVRVRWTCACGQQMHDDFIERRPGAAREMEAYLNRPRMHAAAGTPTSPSSSQGSRSFTNSSFGSMPSSQTSWSSYGFAQGSHPAGDGTKPPGTATGGLPFHMPYSALPEPPWLLTCANEDRYTPKLAHLDMAPHNIRSDKDLATSLRNHYFNVNKKWWRVLKLRGLTTIEFVQFEVHQNRFADIRKSPDVPPCASSDYNFEPGDLLPPVGSHYLLHLFKHPEDYDGELITYLRAPKKNGRLTLGRGWGISLVEGFEATRVWLLFSTFFAVGSLVFAVAWAYKRHDVQGAFGVAAWVCTLAGLAVGWMQASLG</sequence>
<dbReference type="AlphaFoldDB" id="A0AAV9JM73"/>
<dbReference type="EMBL" id="JAVFHQ010000019">
    <property type="protein sequence ID" value="KAK4545580.1"/>
    <property type="molecule type" value="Genomic_DNA"/>
</dbReference>
<feature type="region of interest" description="Disordered" evidence="1">
    <location>
        <begin position="670"/>
        <end position="732"/>
    </location>
</feature>
<evidence type="ECO:0000313" key="3">
    <source>
        <dbReference type="EMBL" id="KAK4545580.1"/>
    </source>
</evidence>
<organism evidence="3 4">
    <name type="scientific">Oleoguttula mirabilis</name>
    <dbReference type="NCBI Taxonomy" id="1507867"/>
    <lineage>
        <taxon>Eukaryota</taxon>
        <taxon>Fungi</taxon>
        <taxon>Dikarya</taxon>
        <taxon>Ascomycota</taxon>
        <taxon>Pezizomycotina</taxon>
        <taxon>Dothideomycetes</taxon>
        <taxon>Dothideomycetidae</taxon>
        <taxon>Mycosphaerellales</taxon>
        <taxon>Teratosphaeriaceae</taxon>
        <taxon>Oleoguttula</taxon>
    </lineage>
</organism>
<evidence type="ECO:0000313" key="4">
    <source>
        <dbReference type="Proteomes" id="UP001324427"/>
    </source>
</evidence>
<feature type="compositionally biased region" description="Polar residues" evidence="1">
    <location>
        <begin position="21"/>
        <end position="34"/>
    </location>
</feature>
<feature type="transmembrane region" description="Helical" evidence="2">
    <location>
        <begin position="891"/>
        <end position="912"/>
    </location>
</feature>
<feature type="compositionally biased region" description="Polar residues" evidence="1">
    <location>
        <begin position="688"/>
        <end position="707"/>
    </location>
</feature>
<keyword evidence="4" id="KW-1185">Reference proteome</keyword>
<comment type="caution">
    <text evidence="3">The sequence shown here is derived from an EMBL/GenBank/DDBJ whole genome shotgun (WGS) entry which is preliminary data.</text>
</comment>
<feature type="region of interest" description="Disordered" evidence="1">
    <location>
        <begin position="317"/>
        <end position="420"/>
    </location>
</feature>
<protein>
    <submittedName>
        <fullName evidence="3">Uncharacterized protein</fullName>
    </submittedName>
</protein>
<dbReference type="Proteomes" id="UP001324427">
    <property type="component" value="Unassembled WGS sequence"/>
</dbReference>
<feature type="region of interest" description="Disordered" evidence="1">
    <location>
        <begin position="523"/>
        <end position="545"/>
    </location>
</feature>
<name>A0AAV9JM73_9PEZI</name>
<feature type="compositionally biased region" description="Basic and acidic residues" evidence="1">
    <location>
        <begin position="354"/>
        <end position="367"/>
    </location>
</feature>
<reference evidence="3 4" key="1">
    <citation type="submission" date="2021-11" db="EMBL/GenBank/DDBJ databases">
        <title>Black yeast isolated from Biological Soil Crust.</title>
        <authorList>
            <person name="Kurbessoian T."/>
        </authorList>
    </citation>
    <scope>NUCLEOTIDE SEQUENCE [LARGE SCALE GENOMIC DNA]</scope>
    <source>
        <strain evidence="3 4">CCFEE 5522</strain>
    </source>
</reference>
<evidence type="ECO:0000256" key="2">
    <source>
        <dbReference type="SAM" id="Phobius"/>
    </source>
</evidence>
<keyword evidence="2" id="KW-0812">Transmembrane</keyword>
<feature type="compositionally biased region" description="Basic and acidic residues" evidence="1">
    <location>
        <begin position="201"/>
        <end position="217"/>
    </location>
</feature>
<evidence type="ECO:0000256" key="1">
    <source>
        <dbReference type="SAM" id="MobiDB-lite"/>
    </source>
</evidence>
<keyword evidence="2" id="KW-1133">Transmembrane helix</keyword>